<gene>
    <name evidence="8" type="ORF">WM16_31825</name>
</gene>
<dbReference type="InterPro" id="IPR025296">
    <property type="entry name" value="DUF4158"/>
</dbReference>
<evidence type="ECO:0000256" key="3">
    <source>
        <dbReference type="ARBA" id="ARBA00023125"/>
    </source>
</evidence>
<evidence type="ECO:0000256" key="5">
    <source>
        <dbReference type="SAM" id="MobiDB-lite"/>
    </source>
</evidence>
<dbReference type="InterPro" id="IPR047653">
    <property type="entry name" value="Tn3-like_transpos"/>
</dbReference>
<accession>A0A119UZH5</accession>
<dbReference type="EMBL" id="LPLU01000021">
    <property type="protein sequence ID" value="KWK83591.1"/>
    <property type="molecule type" value="Genomic_DNA"/>
</dbReference>
<comment type="caution">
    <text evidence="8">The sequence shown here is derived from an EMBL/GenBank/DDBJ whole genome shotgun (WGS) entry which is preliminary data.</text>
</comment>
<keyword evidence="3" id="KW-0238">DNA-binding</keyword>
<dbReference type="GO" id="GO:0006313">
    <property type="term" value="P:DNA transposition"/>
    <property type="evidence" value="ECO:0007669"/>
    <property type="project" value="InterPro"/>
</dbReference>
<dbReference type="Pfam" id="PF01526">
    <property type="entry name" value="DDE_Tnp_Tn3"/>
    <property type="match status" value="1"/>
</dbReference>
<proteinExistence type="inferred from homology"/>
<dbReference type="Proteomes" id="UP000065504">
    <property type="component" value="Unassembled WGS sequence"/>
</dbReference>
<evidence type="ECO:0000256" key="1">
    <source>
        <dbReference type="ARBA" id="ARBA00009402"/>
    </source>
</evidence>
<feature type="non-terminal residue" evidence="8">
    <location>
        <position position="758"/>
    </location>
</feature>
<evidence type="ECO:0000313" key="8">
    <source>
        <dbReference type="EMBL" id="KWK83591.1"/>
    </source>
</evidence>
<feature type="region of interest" description="Disordered" evidence="5">
    <location>
        <begin position="674"/>
        <end position="697"/>
    </location>
</feature>
<dbReference type="InterPro" id="IPR002513">
    <property type="entry name" value="Tn3_Tnp_DDE_dom"/>
</dbReference>
<feature type="domain" description="DUF4158" evidence="7">
    <location>
        <begin position="6"/>
        <end position="169"/>
    </location>
</feature>
<evidence type="ECO:0000259" key="6">
    <source>
        <dbReference type="Pfam" id="PF01526"/>
    </source>
</evidence>
<evidence type="ECO:0000256" key="2">
    <source>
        <dbReference type="ARBA" id="ARBA00022578"/>
    </source>
</evidence>
<dbReference type="Pfam" id="PF13700">
    <property type="entry name" value="DUF4158"/>
    <property type="match status" value="1"/>
</dbReference>
<comment type="similarity">
    <text evidence="1">Belongs to the transposase 7 family.</text>
</comment>
<dbReference type="AlphaFoldDB" id="A0A119UZH5"/>
<feature type="domain" description="Tn3 transposase DDE" evidence="6">
    <location>
        <begin position="580"/>
        <end position="758"/>
    </location>
</feature>
<dbReference type="NCBIfam" id="NF033527">
    <property type="entry name" value="transpos_Tn3"/>
    <property type="match status" value="1"/>
</dbReference>
<name>A0A119UZH5_9BURK</name>
<evidence type="ECO:0000259" key="7">
    <source>
        <dbReference type="Pfam" id="PF13700"/>
    </source>
</evidence>
<keyword evidence="2" id="KW-0815">Transposition</keyword>
<dbReference type="GO" id="GO:0004803">
    <property type="term" value="F:transposase activity"/>
    <property type="evidence" value="ECO:0007669"/>
    <property type="project" value="InterPro"/>
</dbReference>
<evidence type="ECO:0000256" key="4">
    <source>
        <dbReference type="ARBA" id="ARBA00023172"/>
    </source>
</evidence>
<protein>
    <submittedName>
        <fullName evidence="8">Transposase</fullName>
    </submittedName>
</protein>
<keyword evidence="4" id="KW-0233">DNA recombination</keyword>
<organism evidence="8 9">
    <name type="scientific">Burkholderia ubonensis</name>
    <dbReference type="NCBI Taxonomy" id="101571"/>
    <lineage>
        <taxon>Bacteria</taxon>
        <taxon>Pseudomonadati</taxon>
        <taxon>Pseudomonadota</taxon>
        <taxon>Betaproteobacteria</taxon>
        <taxon>Burkholderiales</taxon>
        <taxon>Burkholderiaceae</taxon>
        <taxon>Burkholderia</taxon>
        <taxon>Burkholderia cepacia complex</taxon>
    </lineage>
</organism>
<reference evidence="8 9" key="1">
    <citation type="submission" date="2015-11" db="EMBL/GenBank/DDBJ databases">
        <title>Expanding the genomic diversity of Burkholderia species for the development of highly accurate diagnostics.</title>
        <authorList>
            <person name="Sahl J."/>
            <person name="Keim P."/>
            <person name="Wagner D."/>
        </authorList>
    </citation>
    <scope>NUCLEOTIDE SEQUENCE [LARGE SCALE GENOMIC DNA]</scope>
    <source>
        <strain evidence="8 9">MSMB782WGS</strain>
    </source>
</reference>
<sequence length="758" mass="85121">MPRRSILSPAERDSLFSFPDSHDDLIRHYTFSETELSLIGQHRGAANRLGFAVQLCCMRYPGVVLGAGIEPPPALLQYVAGQLDIAPALWKEYAKRDQTRREHLLELQAALQLRPLTVADYRPAVLALVDLAMQTDKGLVLAQALVGYLRQQAILLPGANVIERICAEAVTRATRRIYEVLTASLSDEHRQRLDLLLKRRDDGRMTWLAWLRLPPGKASSRQMLKHIDRLKILHAIDLPAGLDRTVHRNRLLKIAREGAQMTPADLARFETQRRHATLVAIVMEATATVTDEIVDLHDRIIGRLFNAAKKKHQEQFHRSGKAINDKVRLYGKLGRALLDAKENDGDAFKAIESLMSWEAFTKSVSEAERLAQPEAFDFLHQIGDHYATLRRYVPAFLEILKLRAAPAATEVLDAINMIRTMDNDGVRKLPADAPTAFVKPRWKPLVMTDGGIDRRYYELCALAELKNALRSGDIWVQGSRQFRDFDDYLLPAERFQSIMQGNALPLPIIADCDRYLSERRQLLAQRLATVNRLAADNGLPDAIITESGLKMTPLDAAVPEAAQALIDQTSVMLPRVKITELLMEVDAWTGFTRHFTHLKTGETAKDKTLLLTTILADAINLGLTKMAEACPGTTYAKLSWLQAWHIRDETYSQALAELVNAQFTHPFAAHWGDGTTSSSDGQRFRAGSKAESTGHVNPKYGAEPGRMFYTHISDRYAPFYPNLVNVGVRDSTYVLDGLLYHESDLRIQEHYTDTNGFT</sequence>
<dbReference type="RefSeq" id="WP_060232728.1">
    <property type="nucleotide sequence ID" value="NZ_LPLU01000021.1"/>
</dbReference>
<evidence type="ECO:0000313" key="9">
    <source>
        <dbReference type="Proteomes" id="UP000065504"/>
    </source>
</evidence>
<dbReference type="GO" id="GO:0003677">
    <property type="term" value="F:DNA binding"/>
    <property type="evidence" value="ECO:0007669"/>
    <property type="project" value="UniProtKB-KW"/>
</dbReference>